<dbReference type="OrthoDB" id="9810135at2"/>
<dbReference type="GO" id="GO:0000724">
    <property type="term" value="P:double-strand break repair via homologous recombination"/>
    <property type="evidence" value="ECO:0007669"/>
    <property type="project" value="UniProtKB-UniRule"/>
</dbReference>
<comment type="similarity">
    <text evidence="15">Belongs to the helicase family. UvrD subfamily.</text>
</comment>
<keyword evidence="11 15" id="KW-0234">DNA repair</keyword>
<dbReference type="EMBL" id="CP001802">
    <property type="protein sequence ID" value="ACY21964.1"/>
    <property type="molecule type" value="Genomic_DNA"/>
</dbReference>
<feature type="binding site" evidence="15">
    <location>
        <position position="890"/>
    </location>
    <ligand>
        <name>Mg(2+)</name>
        <dbReference type="ChEBI" id="CHEBI:18420"/>
    </ligand>
</feature>
<dbReference type="EC" id="3.1.11.5" evidence="15"/>
<reference evidence="20 21" key="2">
    <citation type="journal article" date="2010" name="Stand. Genomic Sci.">
        <title>Complete genome sequence of Gordonia bronchialis type strain (3410).</title>
        <authorList>
            <person name="Ivanova N."/>
            <person name="Sikorski J."/>
            <person name="Jando M."/>
            <person name="Lapidus A."/>
            <person name="Nolan M."/>
            <person name="Lucas S."/>
            <person name="Del Rio T.G."/>
            <person name="Tice H."/>
            <person name="Copeland A."/>
            <person name="Cheng J.F."/>
            <person name="Chen F."/>
            <person name="Bruce D."/>
            <person name="Goodwin L."/>
            <person name="Pitluck S."/>
            <person name="Mavromatis K."/>
            <person name="Ovchinnikova G."/>
            <person name="Pati A."/>
            <person name="Chen A."/>
            <person name="Palaniappan K."/>
            <person name="Land M."/>
            <person name="Hauser L."/>
            <person name="Chang Y.J."/>
            <person name="Jeffries C.D."/>
            <person name="Chain P."/>
            <person name="Saunders E."/>
            <person name="Han C."/>
            <person name="Detter J.C."/>
            <person name="Brettin T."/>
            <person name="Rohde M."/>
            <person name="Goker M."/>
            <person name="Bristow J."/>
            <person name="Eisen J.A."/>
            <person name="Markowitz V."/>
            <person name="Hugenholtz P."/>
            <person name="Klenk H.P."/>
            <person name="Kyrpides N.C."/>
        </authorList>
    </citation>
    <scope>NUCLEOTIDE SEQUENCE [LARGE SCALE GENOMIC DNA]</scope>
    <source>
        <strain evidence="21">ATCC 25592 / DSM 43247 / BCRC 13721 / JCM 3198 / KCTC 3076 / NBRC 16047 / NCTC 10667</strain>
    </source>
</reference>
<dbReference type="GO" id="GO:0000287">
    <property type="term" value="F:magnesium ion binding"/>
    <property type="evidence" value="ECO:0007669"/>
    <property type="project" value="UniProtKB-UniRule"/>
</dbReference>
<evidence type="ECO:0000256" key="13">
    <source>
        <dbReference type="ARBA" id="ARBA00034617"/>
    </source>
</evidence>
<evidence type="ECO:0000313" key="20">
    <source>
        <dbReference type="EMBL" id="ACY21964.1"/>
    </source>
</evidence>
<comment type="subunit">
    <text evidence="15">Heterotrimer of RecB, RecC and RecD. All subunits contribute to DNA-binding. Interacts with RecA.</text>
</comment>
<dbReference type="GO" id="GO:0005829">
    <property type="term" value="C:cytosol"/>
    <property type="evidence" value="ECO:0007669"/>
    <property type="project" value="TreeGrafter"/>
</dbReference>
<dbReference type="PROSITE" id="PS51217">
    <property type="entry name" value="UVRD_HELICASE_CTER"/>
    <property type="match status" value="1"/>
</dbReference>
<dbReference type="GO" id="GO:0009338">
    <property type="term" value="C:exodeoxyribonuclease V complex"/>
    <property type="evidence" value="ECO:0007669"/>
    <property type="project" value="TreeGrafter"/>
</dbReference>
<comment type="catalytic activity">
    <reaction evidence="13 15">
        <text>Couples ATP hydrolysis with the unwinding of duplex DNA by translocating in the 3'-5' direction.</text>
        <dbReference type="EC" id="5.6.2.4"/>
    </reaction>
</comment>
<evidence type="ECO:0000313" key="21">
    <source>
        <dbReference type="Proteomes" id="UP000001219"/>
    </source>
</evidence>
<keyword evidence="3 15" id="KW-0547">Nucleotide-binding</keyword>
<dbReference type="Gene3D" id="3.40.50.300">
    <property type="entry name" value="P-loop containing nucleotide triphosphate hydrolases"/>
    <property type="match status" value="2"/>
</dbReference>
<organism evidence="20 21">
    <name type="scientific">Gordonia bronchialis (strain ATCC 25592 / DSM 43247 / BCRC 13721 / JCM 3198 / KCTC 3076 / NBRC 16047 / NCTC 10667)</name>
    <name type="common">Rhodococcus bronchialis</name>
    <dbReference type="NCBI Taxonomy" id="526226"/>
    <lineage>
        <taxon>Bacteria</taxon>
        <taxon>Bacillati</taxon>
        <taxon>Actinomycetota</taxon>
        <taxon>Actinomycetes</taxon>
        <taxon>Mycobacteriales</taxon>
        <taxon>Gordoniaceae</taxon>
        <taxon>Gordonia</taxon>
    </lineage>
</organism>
<accession>D0L8X3</accession>
<feature type="active site" description="For nuclease activity" evidence="15">
    <location>
        <position position="1032"/>
    </location>
</feature>
<dbReference type="EC" id="5.6.2.4" evidence="15"/>
<evidence type="ECO:0000256" key="6">
    <source>
        <dbReference type="ARBA" id="ARBA00022806"/>
    </source>
</evidence>
<keyword evidence="6 15" id="KW-0347">Helicase</keyword>
<evidence type="ECO:0000259" key="18">
    <source>
        <dbReference type="PROSITE" id="PS51198"/>
    </source>
</evidence>
<dbReference type="InterPro" id="IPR011335">
    <property type="entry name" value="Restrct_endonuc-II-like"/>
</dbReference>
<keyword evidence="12 15" id="KW-0413">Isomerase</keyword>
<keyword evidence="9 15" id="KW-0460">Magnesium</keyword>
<dbReference type="Gene3D" id="1.10.486.10">
    <property type="entry name" value="PCRA, domain 4"/>
    <property type="match status" value="1"/>
</dbReference>
<feature type="region of interest" description="Nuclease activity, interacts with RecD and RecA" evidence="15">
    <location>
        <begin position="811"/>
        <end position="1134"/>
    </location>
</feature>
<dbReference type="KEGG" id="gbr:Gbro_2746"/>
<dbReference type="Proteomes" id="UP000001219">
    <property type="component" value="Chromosome"/>
</dbReference>
<evidence type="ECO:0000256" key="5">
    <source>
        <dbReference type="ARBA" id="ARBA00022801"/>
    </source>
</evidence>
<dbReference type="InterPro" id="IPR004586">
    <property type="entry name" value="RecB"/>
</dbReference>
<dbReference type="InterPro" id="IPR014017">
    <property type="entry name" value="DNA_helicase_UvrD-like_C"/>
</dbReference>
<keyword evidence="1 15" id="KW-0540">Nuclease</keyword>
<evidence type="ECO:0000256" key="8">
    <source>
        <dbReference type="ARBA" id="ARBA00022840"/>
    </source>
</evidence>
<evidence type="ECO:0000256" key="12">
    <source>
        <dbReference type="ARBA" id="ARBA00023235"/>
    </source>
</evidence>
<dbReference type="GO" id="GO:0003677">
    <property type="term" value="F:DNA binding"/>
    <property type="evidence" value="ECO:0007669"/>
    <property type="project" value="UniProtKB-UniRule"/>
</dbReference>
<dbReference type="AlphaFoldDB" id="D0L8X3"/>
<dbReference type="InterPro" id="IPR014016">
    <property type="entry name" value="UvrD-like_ATP-bd"/>
</dbReference>
<dbReference type="GO" id="GO:0008854">
    <property type="term" value="F:exodeoxyribonuclease V activity"/>
    <property type="evidence" value="ECO:0007669"/>
    <property type="project" value="UniProtKB-EC"/>
</dbReference>
<dbReference type="GO" id="GO:0043138">
    <property type="term" value="F:3'-5' DNA helicase activity"/>
    <property type="evidence" value="ECO:0007669"/>
    <property type="project" value="UniProtKB-UniRule"/>
</dbReference>
<keyword evidence="4 15" id="KW-0227">DNA damage</keyword>
<keyword evidence="21" id="KW-1185">Reference proteome</keyword>
<evidence type="ECO:0000256" key="15">
    <source>
        <dbReference type="HAMAP-Rule" id="MF_01485"/>
    </source>
</evidence>
<dbReference type="HOGENOM" id="CLU_001114_6_1_11"/>
<evidence type="ECO:0000256" key="4">
    <source>
        <dbReference type="ARBA" id="ARBA00022763"/>
    </source>
</evidence>
<comment type="catalytic activity">
    <reaction evidence="14 15">
        <text>ATP + H2O = ADP + phosphate + H(+)</text>
        <dbReference type="Rhea" id="RHEA:13065"/>
        <dbReference type="ChEBI" id="CHEBI:15377"/>
        <dbReference type="ChEBI" id="CHEBI:15378"/>
        <dbReference type="ChEBI" id="CHEBI:30616"/>
        <dbReference type="ChEBI" id="CHEBI:43474"/>
        <dbReference type="ChEBI" id="CHEBI:456216"/>
        <dbReference type="EC" id="5.6.2.4"/>
    </reaction>
</comment>
<evidence type="ECO:0000256" key="11">
    <source>
        <dbReference type="ARBA" id="ARBA00023204"/>
    </source>
</evidence>
<keyword evidence="2 15" id="KW-0479">Metal-binding</keyword>
<dbReference type="Gene3D" id="3.90.320.10">
    <property type="match status" value="1"/>
</dbReference>
<evidence type="ECO:0000256" key="3">
    <source>
        <dbReference type="ARBA" id="ARBA00022741"/>
    </source>
</evidence>
<dbReference type="CDD" id="cd22352">
    <property type="entry name" value="RecB_C-like"/>
    <property type="match status" value="1"/>
</dbReference>
<sequence length="1134" mass="122723">MTESTRAPHTFDIAEDLPAQTTVLEASAGTGKTYAIVSLAARYLAEGVPISGMLLVTFSRAATAELRERMRERVHGLVGVLADPASAAQSADQLHRLLAAGTAEDVARRRAHLVRALSDFDASTIATTHTFCNRMLEALGFLGEREMVYRIVEEVDELTDEVALDLYLRGFSTSEAPDFSLAEAQRIARDAVRQAAVALAPEAAELQDAGEPGRVAARRVRFAARVRQIVEARKRTSRLRTYDDLQTILHRIITDPDVGEAACRRIRSTFAVALVDEFQDTDPLQWDIVRRCFHGHRRLVLVGDPKQSIYGFRGAEVLSYLSAVRSADTLRALDTNRRSDGDLVASLWTLYGGATLGHPGIVVHPVGAAHAGSRLDGAVPMQVRAFMRTDFNRLNSLGVPSAPDARARITTDVADHISSALSAGMTIVVDGARRPVEPGDIAVLVRQNKTIEPLQTALAARGVNAVIGSGVNVFETSAAQHWLWVLRAVEQPSRPDRVRLAALTPLLGWTPERLAVQAETGTAELGAGFAALGQVFGECGFAAMAQRLMAQENVAARVLAMRGGERLLTDLLQISALCNKQVVESGEGISGLVEWLADRIADSSRRQRHEDQSRRLERDTEAVQIMTVHASKGLQFPIVYVPFGWDGTWIDEEGDLTFHDDEGTRLLDVAGPGAPGRGTRRARYAEEVAGEDLRLLYVALTRAQSQVVTWWAPTANTPTGPLHRLIFGRQRALAERSGTDPQAPWTVAKSVDVPDDVECVTVLRQLAERDSRIEVSPAGRLPTPPAGPAGDDPADLPVLSAAAFDRRIDQQWRRTSYSAIIAGAAHGPSAVETGSERDGARLDTALDDEPIEAPEPLAGNVIEDESGERTGTPSPMSGLSFGAGFGTLVHEVLEYVDTSAPDIRSHVAQLVARAAGVRGGTVDVNVLTDALVGVLTTPLGFGDLWSIAPRDRLAELDFELPLGDDAASDETETGATVAEIADLMDRHLGADDPLRPYAQVLRGVPAARLRGFLTGSIDSVLRVPDGRYVVVDYKTNRLRPGELMVEDFHSGAMATEMIHAHYPLQALLYSVALHRYLRWRIAGYTPEHHLGGVQYHFVRGMAGPSTPPGCGVFEWKPPSELVTAISDLLAGVRR</sequence>
<feature type="region of interest" description="Disordered" evidence="17">
    <location>
        <begin position="774"/>
        <end position="794"/>
    </location>
</feature>
<dbReference type="GO" id="GO:0005524">
    <property type="term" value="F:ATP binding"/>
    <property type="evidence" value="ECO:0007669"/>
    <property type="project" value="UniProtKB-UniRule"/>
</dbReference>
<evidence type="ECO:0000256" key="9">
    <source>
        <dbReference type="ARBA" id="ARBA00022842"/>
    </source>
</evidence>
<reference evidence="21" key="1">
    <citation type="submission" date="2009-10" db="EMBL/GenBank/DDBJ databases">
        <title>The complete chromosome of Gordonia bronchialis DSM 43247.</title>
        <authorList>
            <consortium name="US DOE Joint Genome Institute (JGI-PGF)"/>
            <person name="Lucas S."/>
            <person name="Copeland A."/>
            <person name="Lapidus A."/>
            <person name="Glavina del Rio T."/>
            <person name="Dalin E."/>
            <person name="Tice H."/>
            <person name="Bruce D."/>
            <person name="Goodwin L."/>
            <person name="Pitluck S."/>
            <person name="Kyrpides N."/>
            <person name="Mavromatis K."/>
            <person name="Ivanova N."/>
            <person name="Ovchinnikova G."/>
            <person name="Saunders E."/>
            <person name="Brettin T."/>
            <person name="Detter J.C."/>
            <person name="Han C."/>
            <person name="Larimer F."/>
            <person name="Land M."/>
            <person name="Hauser L."/>
            <person name="Markowitz V."/>
            <person name="Cheng J.-F."/>
            <person name="Hugenholtz P."/>
            <person name="Woyke T."/>
            <person name="Wu D."/>
            <person name="Jando M."/>
            <person name="Schneider S."/>
            <person name="Goeker M."/>
            <person name="Klenk H.-P."/>
            <person name="Eisen J.A."/>
        </authorList>
    </citation>
    <scope>NUCLEOTIDE SEQUENCE [LARGE SCALE GENOMIC DNA]</scope>
    <source>
        <strain evidence="21">ATCC 25592 / DSM 43247 / BCRC 13721 / JCM 3198 / KCTC 3076 / NBRC 16047 / NCTC 10667</strain>
    </source>
</reference>
<dbReference type="Pfam" id="PF00580">
    <property type="entry name" value="UvrD-helicase"/>
    <property type="match status" value="1"/>
</dbReference>
<dbReference type="STRING" id="526226.Gbro_2746"/>
<evidence type="ECO:0000256" key="16">
    <source>
        <dbReference type="PROSITE-ProRule" id="PRU00560"/>
    </source>
</evidence>
<dbReference type="GO" id="GO:0016887">
    <property type="term" value="F:ATP hydrolysis activity"/>
    <property type="evidence" value="ECO:0007669"/>
    <property type="project" value="RHEA"/>
</dbReference>
<evidence type="ECO:0000256" key="1">
    <source>
        <dbReference type="ARBA" id="ARBA00022722"/>
    </source>
</evidence>
<dbReference type="InterPro" id="IPR038726">
    <property type="entry name" value="PDDEXK_AddAB-type"/>
</dbReference>
<gene>
    <name evidence="15" type="primary">recB</name>
    <name evidence="20" type="ordered locus">Gbro_2746</name>
</gene>
<evidence type="ECO:0000256" key="14">
    <source>
        <dbReference type="ARBA" id="ARBA00048988"/>
    </source>
</evidence>
<comment type="domain">
    <text evidence="15">The C-terminal domain has nuclease activity and interacts with RecD. It interacts with RecA, facilitating its loading onto ssDNA.</text>
</comment>
<dbReference type="RefSeq" id="WP_012834486.1">
    <property type="nucleotide sequence ID" value="NC_013441.1"/>
</dbReference>
<dbReference type="Pfam" id="PF12705">
    <property type="entry name" value="PDDEXK_1"/>
    <property type="match status" value="1"/>
</dbReference>
<keyword evidence="8 15" id="KW-0067">ATP-binding</keyword>
<dbReference type="eggNOG" id="COG1074">
    <property type="taxonomic scope" value="Bacteria"/>
</dbReference>
<dbReference type="InterPro" id="IPR000212">
    <property type="entry name" value="DNA_helicase_UvrD/REP"/>
</dbReference>
<dbReference type="InterPro" id="IPR027417">
    <property type="entry name" value="P-loop_NTPase"/>
</dbReference>
<comment type="catalytic activity">
    <reaction evidence="15">
        <text>Exonucleolytic cleavage (in the presence of ATP) in either 5'- to 3'- or 3'- to 5'-direction to yield 5'-phosphooligonucleotides.</text>
        <dbReference type="EC" id="3.1.11.5"/>
    </reaction>
</comment>
<keyword evidence="7 15" id="KW-0269">Exonuclease</keyword>
<comment type="function">
    <text evidence="15">A helicase/nuclease that prepares dsDNA breaks (DSB) for recombinational DNA repair. Binds to DSBs and unwinds DNA via a highly rapid and processive ATP-dependent bidirectional helicase activity. Unwinds dsDNA until it encounters a Chi (crossover hotspot instigator) sequence from the 3' direction. Cuts ssDNA a few nucleotides 3' to the Chi site. The properties and activities of the enzyme are changed at Chi. The Chi-altered holoenzyme produces a long 3'-ssDNA overhang and facilitates RecA-binding to the ssDNA for homologous DNA recombination and repair. Holoenzyme degrades any linearized DNA that is unable to undergo homologous recombination. In the holoenzyme this subunit contributes ATPase, 3'-5' helicase, exonuclease activity and loads RecA onto ssDNA.</text>
</comment>
<dbReference type="SUPFAM" id="SSF52540">
    <property type="entry name" value="P-loop containing nucleoside triphosphate hydrolases"/>
    <property type="match status" value="1"/>
</dbReference>
<comment type="miscellaneous">
    <text evidence="15">In the RecBCD complex, RecB has a slow 3'-5' helicase, an exonuclease activity and loads RecA onto ssDNA, RecD has a fast 5'-3' helicase activity, while RecC stimulates the ATPase and processivity of the RecB helicase and contributes to recognition of the Chi site.</text>
</comment>
<dbReference type="PANTHER" id="PTHR11070">
    <property type="entry name" value="UVRD / RECB / PCRA DNA HELICASE FAMILY MEMBER"/>
    <property type="match status" value="1"/>
</dbReference>
<feature type="region of interest" description="Disordered" evidence="17">
    <location>
        <begin position="846"/>
        <end position="877"/>
    </location>
</feature>
<feature type="region of interest" description="DNA-binding and helicase activity, interacts with RecC" evidence="15">
    <location>
        <begin position="1"/>
        <end position="797"/>
    </location>
</feature>
<evidence type="ECO:0000256" key="7">
    <source>
        <dbReference type="ARBA" id="ARBA00022839"/>
    </source>
</evidence>
<name>D0L8X3_GORB4</name>
<dbReference type="HAMAP" id="MF_01485">
    <property type="entry name" value="RecB"/>
    <property type="match status" value="1"/>
</dbReference>
<feature type="binding site" evidence="15">
    <location>
        <position position="1018"/>
    </location>
    <ligand>
        <name>Mg(2+)</name>
        <dbReference type="ChEBI" id="CHEBI:18420"/>
    </ligand>
</feature>
<comment type="domain">
    <text evidence="15">The N-terminal DNA-binding domain is a ssDNA-dependent ATPase and has ATP-dependent 3'-5' helicase function. This domain interacts with RecC.</text>
</comment>
<keyword evidence="5 15" id="KW-0378">Hydrolase</keyword>
<feature type="binding site" evidence="16">
    <location>
        <begin position="26"/>
        <end position="33"/>
    </location>
    <ligand>
        <name>ATP</name>
        <dbReference type="ChEBI" id="CHEBI:30616"/>
    </ligand>
</feature>
<dbReference type="PROSITE" id="PS51198">
    <property type="entry name" value="UVRD_HELICASE_ATP_BIND"/>
    <property type="match status" value="1"/>
</dbReference>
<keyword evidence="10 15" id="KW-0238">DNA-binding</keyword>
<dbReference type="PANTHER" id="PTHR11070:SF23">
    <property type="entry name" value="RECBCD ENZYME SUBUNIT RECB"/>
    <property type="match status" value="1"/>
</dbReference>
<proteinExistence type="inferred from homology"/>
<evidence type="ECO:0000256" key="2">
    <source>
        <dbReference type="ARBA" id="ARBA00022723"/>
    </source>
</evidence>
<feature type="domain" description="UvrD-like helicase ATP-binding" evidence="18">
    <location>
        <begin position="5"/>
        <end position="340"/>
    </location>
</feature>
<feature type="binding site" evidence="15">
    <location>
        <position position="1032"/>
    </location>
    <ligand>
        <name>Mg(2+)</name>
        <dbReference type="ChEBI" id="CHEBI:18420"/>
    </ligand>
</feature>
<evidence type="ECO:0000259" key="19">
    <source>
        <dbReference type="PROSITE" id="PS51217"/>
    </source>
</evidence>
<protein>
    <recommendedName>
        <fullName evidence="15">RecBCD enzyme subunit RecB</fullName>
        <ecNumber evidence="15">3.1.11.5</ecNumber>
        <ecNumber evidence="15">5.6.2.4</ecNumber>
    </recommendedName>
    <alternativeName>
        <fullName evidence="15">DNA 3'-5' helicase subunit RecB</fullName>
    </alternativeName>
    <alternativeName>
        <fullName evidence="15">Exonuclease V subunit RecB</fullName>
        <shortName evidence="15">ExoV subunit RecB</shortName>
    </alternativeName>
    <alternativeName>
        <fullName evidence="15">Helicase/nuclease RecBCD subunit RecB</fullName>
    </alternativeName>
</protein>
<dbReference type="InterPro" id="IPR011604">
    <property type="entry name" value="PDDEXK-like_dom_sf"/>
</dbReference>
<evidence type="ECO:0000256" key="10">
    <source>
        <dbReference type="ARBA" id="ARBA00023125"/>
    </source>
</evidence>
<dbReference type="SUPFAM" id="SSF52980">
    <property type="entry name" value="Restriction endonuclease-like"/>
    <property type="match status" value="1"/>
</dbReference>
<comment type="cofactor">
    <cofactor evidence="15">
        <name>Mg(2+)</name>
        <dbReference type="ChEBI" id="CHEBI:18420"/>
    </cofactor>
    <text evidence="15">Binds 1 Mg(2+) ion per subunit.</text>
</comment>
<feature type="domain" description="UvrD-like helicase C-terminal" evidence="19">
    <location>
        <begin position="372"/>
        <end position="633"/>
    </location>
</feature>
<dbReference type="Pfam" id="PF13361">
    <property type="entry name" value="UvrD_C"/>
    <property type="match status" value="1"/>
</dbReference>
<evidence type="ECO:0000256" key="17">
    <source>
        <dbReference type="SAM" id="MobiDB-lite"/>
    </source>
</evidence>